<evidence type="ECO:0000256" key="1">
    <source>
        <dbReference type="SAM" id="MobiDB-lite"/>
    </source>
</evidence>
<gene>
    <name evidence="2" type="ORF">SAMN05216278_0309</name>
</gene>
<evidence type="ECO:0000313" key="3">
    <source>
        <dbReference type="Proteomes" id="UP000199289"/>
    </source>
</evidence>
<organism evidence="2 3">
    <name type="scientific">Halopelagius longus</name>
    <dbReference type="NCBI Taxonomy" id="1236180"/>
    <lineage>
        <taxon>Archaea</taxon>
        <taxon>Methanobacteriati</taxon>
        <taxon>Methanobacteriota</taxon>
        <taxon>Stenosarchaea group</taxon>
        <taxon>Halobacteria</taxon>
        <taxon>Halobacteriales</taxon>
        <taxon>Haloferacaceae</taxon>
    </lineage>
</organism>
<dbReference type="AlphaFoldDB" id="A0A1H0Y002"/>
<feature type="region of interest" description="Disordered" evidence="1">
    <location>
        <begin position="1"/>
        <end position="50"/>
    </location>
</feature>
<proteinExistence type="predicted"/>
<accession>A0A1H0Y002</accession>
<evidence type="ECO:0000313" key="2">
    <source>
        <dbReference type="EMBL" id="SDQ08391.1"/>
    </source>
</evidence>
<dbReference type="EMBL" id="FNKQ01000001">
    <property type="protein sequence ID" value="SDQ08391.1"/>
    <property type="molecule type" value="Genomic_DNA"/>
</dbReference>
<sequence>MCHHYESTGEWEALVRKELEARREESDDEEAEPEVERVEPEAPDVPTADD</sequence>
<protein>
    <submittedName>
        <fullName evidence="2">Uncharacterized protein</fullName>
    </submittedName>
</protein>
<feature type="compositionally biased region" description="Basic and acidic residues" evidence="1">
    <location>
        <begin position="1"/>
        <end position="25"/>
    </location>
</feature>
<name>A0A1H0Y002_9EURY</name>
<dbReference type="Proteomes" id="UP000199289">
    <property type="component" value="Unassembled WGS sequence"/>
</dbReference>
<reference evidence="3" key="1">
    <citation type="submission" date="2016-10" db="EMBL/GenBank/DDBJ databases">
        <authorList>
            <person name="Varghese N."/>
            <person name="Submissions S."/>
        </authorList>
    </citation>
    <scope>NUCLEOTIDE SEQUENCE [LARGE SCALE GENOMIC DNA]</scope>
    <source>
        <strain evidence="3">CGMCC 1.12397</strain>
    </source>
</reference>